<reference evidence="1 2" key="1">
    <citation type="journal article" date="2010" name="Proc. Natl. Acad. Sci. U.S.A.">
        <title>Insights into evolution of multicellular fungi from the assembled chromosomes of the mushroom Coprinopsis cinerea (Coprinus cinereus).</title>
        <authorList>
            <person name="Stajich J.E."/>
            <person name="Wilke S.K."/>
            <person name="Ahren D."/>
            <person name="Au C.H."/>
            <person name="Birren B.W."/>
            <person name="Borodovsky M."/>
            <person name="Burns C."/>
            <person name="Canback B."/>
            <person name="Casselton L.A."/>
            <person name="Cheng C.K."/>
            <person name="Deng J."/>
            <person name="Dietrich F.S."/>
            <person name="Fargo D.C."/>
            <person name="Farman M.L."/>
            <person name="Gathman A.C."/>
            <person name="Goldberg J."/>
            <person name="Guigo R."/>
            <person name="Hoegger P.J."/>
            <person name="Hooker J.B."/>
            <person name="Huggins A."/>
            <person name="James T.Y."/>
            <person name="Kamada T."/>
            <person name="Kilaru S."/>
            <person name="Kodira C."/>
            <person name="Kues U."/>
            <person name="Kupfer D."/>
            <person name="Kwan H.S."/>
            <person name="Lomsadze A."/>
            <person name="Li W."/>
            <person name="Lilly W.W."/>
            <person name="Ma L.J."/>
            <person name="Mackey A.J."/>
            <person name="Manning G."/>
            <person name="Martin F."/>
            <person name="Muraguchi H."/>
            <person name="Natvig D.O."/>
            <person name="Palmerini H."/>
            <person name="Ramesh M.A."/>
            <person name="Rehmeyer C.J."/>
            <person name="Roe B.A."/>
            <person name="Shenoy N."/>
            <person name="Stanke M."/>
            <person name="Ter-Hovhannisyan V."/>
            <person name="Tunlid A."/>
            <person name="Velagapudi R."/>
            <person name="Vision T.J."/>
            <person name="Zeng Q."/>
            <person name="Zolan M.E."/>
            <person name="Pukkila P.J."/>
        </authorList>
    </citation>
    <scope>NUCLEOTIDE SEQUENCE [LARGE SCALE GENOMIC DNA]</scope>
    <source>
        <strain evidence="2">Okayama-7 / 130 / ATCC MYA-4618 / FGSC 9003</strain>
    </source>
</reference>
<keyword evidence="2" id="KW-1185">Reference proteome</keyword>
<dbReference type="RefSeq" id="XP_002910235.1">
    <property type="nucleotide sequence ID" value="XM_002910189.1"/>
</dbReference>
<evidence type="ECO:0000313" key="2">
    <source>
        <dbReference type="Proteomes" id="UP000001861"/>
    </source>
</evidence>
<evidence type="ECO:0000313" key="1">
    <source>
        <dbReference type="EMBL" id="EFI26741.1"/>
    </source>
</evidence>
<dbReference type="VEuPathDB" id="FungiDB:CC1G_15665"/>
<dbReference type="InParanoid" id="D6RQC5"/>
<name>D6RQC5_COPC7</name>
<dbReference type="AlphaFoldDB" id="D6RQC5"/>
<dbReference type="HOGENOM" id="CLU_627012_0_0_1"/>
<dbReference type="SUPFAM" id="SSF52047">
    <property type="entry name" value="RNI-like"/>
    <property type="match status" value="1"/>
</dbReference>
<protein>
    <recommendedName>
        <fullName evidence="3">F-box domain-containing protein</fullName>
    </recommendedName>
</protein>
<comment type="caution">
    <text evidence="1">The sequence shown here is derived from an EMBL/GenBank/DDBJ whole genome shotgun (WGS) entry which is preliminary data.</text>
</comment>
<evidence type="ECO:0008006" key="3">
    <source>
        <dbReference type="Google" id="ProtNLM"/>
    </source>
</evidence>
<dbReference type="Gene3D" id="3.80.10.10">
    <property type="entry name" value="Ribonuclease Inhibitor"/>
    <property type="match status" value="1"/>
</dbReference>
<dbReference type="Proteomes" id="UP000001861">
    <property type="component" value="Unassembled WGS sequence"/>
</dbReference>
<sequence length="425" mass="47241">MDCKSSLYQASLVSQAWSKEVQPILFRRVEIDFKPLSTWDFNGGARTCPTPSAACSRITCLLALIQSNPKLGGYIRELTLKGDTKGCTYVLNECAGKLSALASSLTHLGTLRINWWDFATLSHSEDWWMTALTDETRTTIGRLCSLPSLTEIRIYPSLAVPDDIWAVNPSLKVLQIEGREAFRPEGDARTGKYPSLKTLSLNRIDRADYLPNFFRRHSPLLLSLNDLEISGNASFHPQVTDILQSLRGTLTRFSGRSSLYSWSASTDPNAPLNGIEFSGMRSLRSVSLDWRSVDLTDKAPPALLQTLSTIPWDQIEEVHIAYAPFSPGNAAREAPTYDPRPNTREIDALLARYTPPLPGTPSSSSSQPGKLRNISLQVVFRDIPSTTRYQNFTAQELAPQLFEQAASLKACGDPIKLEVRYGKDR</sequence>
<gene>
    <name evidence="1" type="ORF">CC1G_15665</name>
</gene>
<proteinExistence type="predicted"/>
<dbReference type="GeneID" id="9379480"/>
<dbReference type="InterPro" id="IPR032675">
    <property type="entry name" value="LRR_dom_sf"/>
</dbReference>
<dbReference type="KEGG" id="cci:CC1G_15665"/>
<organism evidence="1 2">
    <name type="scientific">Coprinopsis cinerea (strain Okayama-7 / 130 / ATCC MYA-4618 / FGSC 9003)</name>
    <name type="common">Inky cap fungus</name>
    <name type="synonym">Hormographiella aspergillata</name>
    <dbReference type="NCBI Taxonomy" id="240176"/>
    <lineage>
        <taxon>Eukaryota</taxon>
        <taxon>Fungi</taxon>
        <taxon>Dikarya</taxon>
        <taxon>Basidiomycota</taxon>
        <taxon>Agaricomycotina</taxon>
        <taxon>Agaricomycetes</taxon>
        <taxon>Agaricomycetidae</taxon>
        <taxon>Agaricales</taxon>
        <taxon>Agaricineae</taxon>
        <taxon>Psathyrellaceae</taxon>
        <taxon>Coprinopsis</taxon>
    </lineage>
</organism>
<accession>D6RQC5</accession>
<dbReference type="EMBL" id="AACS02000011">
    <property type="protein sequence ID" value="EFI26741.1"/>
    <property type="molecule type" value="Genomic_DNA"/>
</dbReference>